<sequence>MASHGRGSGAYHHAFIPVFSTFTHSAPLDLLSHTVPVCWVGASVPYSSAQIQAISFWRPVYTDTSGASLTRTATYQPELPTLQANSKNLTDHGFSLDLASNVANFEVGDVNHPYANDLRRMLQDGTLKGRNYVVNYNSQVLTKYMLLDHLASSLGCHQGDSLVKSR</sequence>
<accession>A0A167SH53</accession>
<name>A0A167SH53_9AGAM</name>
<feature type="non-terminal residue" evidence="1">
    <location>
        <position position="166"/>
    </location>
</feature>
<proteinExistence type="predicted"/>
<dbReference type="AlphaFoldDB" id="A0A167SH53"/>
<reference evidence="1 2" key="1">
    <citation type="journal article" date="2016" name="Mol. Biol. Evol.">
        <title>Comparative Genomics of Early-Diverging Mushroom-Forming Fungi Provides Insights into the Origins of Lignocellulose Decay Capabilities.</title>
        <authorList>
            <person name="Nagy L.G."/>
            <person name="Riley R."/>
            <person name="Tritt A."/>
            <person name="Adam C."/>
            <person name="Daum C."/>
            <person name="Floudas D."/>
            <person name="Sun H."/>
            <person name="Yadav J.S."/>
            <person name="Pangilinan J."/>
            <person name="Larsson K.H."/>
            <person name="Matsuura K."/>
            <person name="Barry K."/>
            <person name="Labutti K."/>
            <person name="Kuo R."/>
            <person name="Ohm R.A."/>
            <person name="Bhattacharya S.S."/>
            <person name="Shirouzu T."/>
            <person name="Yoshinaga Y."/>
            <person name="Martin F.M."/>
            <person name="Grigoriev I.V."/>
            <person name="Hibbett D.S."/>
        </authorList>
    </citation>
    <scope>NUCLEOTIDE SEQUENCE [LARGE SCALE GENOMIC DNA]</scope>
    <source>
        <strain evidence="1 2">CBS 109695</strain>
    </source>
</reference>
<dbReference type="EMBL" id="KV419380">
    <property type="protein sequence ID" value="KZP01913.1"/>
    <property type="molecule type" value="Genomic_DNA"/>
</dbReference>
<protein>
    <submittedName>
        <fullName evidence="1">Uncharacterized protein</fullName>
    </submittedName>
</protein>
<evidence type="ECO:0000313" key="1">
    <source>
        <dbReference type="EMBL" id="KZP01913.1"/>
    </source>
</evidence>
<keyword evidence="2" id="KW-1185">Reference proteome</keyword>
<organism evidence="1 2">
    <name type="scientific">Athelia psychrophila</name>
    <dbReference type="NCBI Taxonomy" id="1759441"/>
    <lineage>
        <taxon>Eukaryota</taxon>
        <taxon>Fungi</taxon>
        <taxon>Dikarya</taxon>
        <taxon>Basidiomycota</taxon>
        <taxon>Agaricomycotina</taxon>
        <taxon>Agaricomycetes</taxon>
        <taxon>Agaricomycetidae</taxon>
        <taxon>Atheliales</taxon>
        <taxon>Atheliaceae</taxon>
        <taxon>Athelia</taxon>
    </lineage>
</organism>
<evidence type="ECO:0000313" key="2">
    <source>
        <dbReference type="Proteomes" id="UP000076532"/>
    </source>
</evidence>
<gene>
    <name evidence="1" type="ORF">FIBSPDRAFT_906328</name>
</gene>
<dbReference type="Proteomes" id="UP000076532">
    <property type="component" value="Unassembled WGS sequence"/>
</dbReference>